<evidence type="ECO:0000313" key="2">
    <source>
        <dbReference type="EMBL" id="MBE0562088.1"/>
    </source>
</evidence>
<gene>
    <name evidence="2" type="ORF">IH622_14900</name>
</gene>
<dbReference type="Proteomes" id="UP000642265">
    <property type="component" value="Unassembled WGS sequence"/>
</dbReference>
<organism evidence="2 3">
    <name type="scientific">Brucella anthropi</name>
    <name type="common">Ochrobactrum anthropi</name>
    <dbReference type="NCBI Taxonomy" id="529"/>
    <lineage>
        <taxon>Bacteria</taxon>
        <taxon>Pseudomonadati</taxon>
        <taxon>Pseudomonadota</taxon>
        <taxon>Alphaproteobacteria</taxon>
        <taxon>Hyphomicrobiales</taxon>
        <taxon>Brucellaceae</taxon>
        <taxon>Brucella/Ochrobactrum group</taxon>
        <taxon>Brucella</taxon>
    </lineage>
</organism>
<proteinExistence type="predicted"/>
<reference evidence="2" key="2">
    <citation type="submission" date="2020-10" db="EMBL/GenBank/DDBJ databases">
        <title>Enrichment of novel Verrucomicrobia, Bacteroidetes and Krumholzibacteria in an oxygen-limited, methane- and iron-fed bioreactor inoculated with Bothnian Sea sediments.</title>
        <authorList>
            <person name="Martins P.D."/>
            <person name="de Jong A."/>
            <person name="Lenstra W.K."/>
            <person name="van Helmond N.A.G.M."/>
            <person name="Slomp C.P."/>
            <person name="Jetten M.S.M."/>
            <person name="Welte C.U."/>
            <person name="Rasigraf O."/>
        </authorList>
    </citation>
    <scope>NUCLEOTIDE SEQUENCE</scope>
    <source>
        <strain evidence="2">MAG47</strain>
    </source>
</reference>
<reference evidence="2" key="1">
    <citation type="submission" date="2020-09" db="EMBL/GenBank/DDBJ databases">
        <authorList>
            <person name="Dalcin Martins P."/>
        </authorList>
    </citation>
    <scope>NUCLEOTIDE SEQUENCE</scope>
    <source>
        <strain evidence="2">MAG47</strain>
    </source>
</reference>
<evidence type="ECO:0000313" key="3">
    <source>
        <dbReference type="Proteomes" id="UP000642265"/>
    </source>
</evidence>
<sequence length="77" mass="8394">MPTHSSQATAEGMPKNELPVDRVDRLAKELAEALNDWMAGEFMAVILPTSRGGDFPIMFGNIKSQREAIAHQAGRAL</sequence>
<evidence type="ECO:0000256" key="1">
    <source>
        <dbReference type="SAM" id="MobiDB-lite"/>
    </source>
</evidence>
<feature type="region of interest" description="Disordered" evidence="1">
    <location>
        <begin position="1"/>
        <end position="20"/>
    </location>
</feature>
<dbReference type="AlphaFoldDB" id="A0A8I0N7Q1"/>
<accession>A0A8I0N7Q1</accession>
<protein>
    <submittedName>
        <fullName evidence="2">Uncharacterized protein</fullName>
    </submittedName>
</protein>
<comment type="caution">
    <text evidence="2">The sequence shown here is derived from an EMBL/GenBank/DDBJ whole genome shotgun (WGS) entry which is preliminary data.</text>
</comment>
<name>A0A8I0N7Q1_BRUAN</name>
<dbReference type="EMBL" id="JACZKO010000038">
    <property type="protein sequence ID" value="MBE0562088.1"/>
    <property type="molecule type" value="Genomic_DNA"/>
</dbReference>